<comment type="caution">
    <text evidence="5">The sequence shown here is derived from an EMBL/GenBank/DDBJ whole genome shotgun (WGS) entry which is preliminary data.</text>
</comment>
<keyword evidence="6" id="KW-1185">Reference proteome</keyword>
<dbReference type="InterPro" id="IPR034984">
    <property type="entry name" value="Imelysin-like_IPPA"/>
</dbReference>
<dbReference type="CDD" id="cd14659">
    <property type="entry name" value="Imelysin-like_IPPA"/>
    <property type="match status" value="1"/>
</dbReference>
<evidence type="ECO:0000313" key="6">
    <source>
        <dbReference type="Proteomes" id="UP001522662"/>
    </source>
</evidence>
<proteinExistence type="predicted"/>
<evidence type="ECO:0000256" key="2">
    <source>
        <dbReference type="ARBA" id="ARBA00022729"/>
    </source>
</evidence>
<feature type="domain" description="Imelysin-like" evidence="4">
    <location>
        <begin position="50"/>
        <end position="337"/>
    </location>
</feature>
<keyword evidence="2 3" id="KW-0732">Signal</keyword>
<dbReference type="Gene3D" id="1.20.1420.20">
    <property type="entry name" value="M75 peptidase, HXXE motif"/>
    <property type="match status" value="1"/>
</dbReference>
<gene>
    <name evidence="5" type="ORF">MKJ03_01690</name>
</gene>
<dbReference type="InterPro" id="IPR038352">
    <property type="entry name" value="Imelysin_sf"/>
</dbReference>
<reference evidence="5 6" key="1">
    <citation type="submission" date="2022-03" db="EMBL/GenBank/DDBJ databases">
        <title>Rhizobium SSM4.3 sp. nov., isolated from Sediment (Gouqi Island).</title>
        <authorList>
            <person name="Chen G."/>
        </authorList>
    </citation>
    <scope>NUCLEOTIDE SEQUENCE [LARGE SCALE GENOMIC DNA]</scope>
    <source>
        <strain evidence="5 6">SSM4.3</strain>
        <plasmid evidence="5">unnamed</plasmid>
    </source>
</reference>
<sequence length="370" mass="39720">MRVFTRLALLSAILLPLPLPVLAQDTAPTVGALDAAKVPVVMARAVDEFIRPGYRRFTDRAGAMQTAMTTLCGSPSAESLKEAQSTFGHVVEAWSRVEIVRVGPVIEGNRFERILFFPDRKGTGLKQVQAALAKPDPSVTSVETLKGKSVAMQGLGALEFVLFGTGSGSLATAEGAYRCQYGTAISANLKRLGAELTAAWDAPDGVQAAWKTPGPANPLYRDEAEAAKELLGVLVHAAETIRDQRIEQFYKGDPKKALPRQAIYWRSGNTFRSITANIEGLRDLLDTSGMVDLLAEDNRSVVSSTDFVARSLSRVSADIKPDVAQVFEDPAQIAKLDFLLLNSRDLILRLNNDLGGGIGLAAGFSFSDGD</sequence>
<evidence type="ECO:0000256" key="1">
    <source>
        <dbReference type="ARBA" id="ARBA00004196"/>
    </source>
</evidence>
<evidence type="ECO:0000256" key="3">
    <source>
        <dbReference type="SAM" id="SignalP"/>
    </source>
</evidence>
<protein>
    <recommendedName>
        <fullName evidence="4">Imelysin-like domain-containing protein</fullName>
    </recommendedName>
</protein>
<accession>A0ABT0CV18</accession>
<keyword evidence="5" id="KW-0614">Plasmid</keyword>
<dbReference type="InterPro" id="IPR018976">
    <property type="entry name" value="Imelysin-like"/>
</dbReference>
<feature type="signal peptide" evidence="3">
    <location>
        <begin position="1"/>
        <end position="23"/>
    </location>
</feature>
<name>A0ABT0CV18_9HYPH</name>
<evidence type="ECO:0000313" key="5">
    <source>
        <dbReference type="EMBL" id="MCJ8237023.1"/>
    </source>
</evidence>
<dbReference type="Pfam" id="PF09375">
    <property type="entry name" value="Peptidase_M75"/>
    <property type="match status" value="1"/>
</dbReference>
<feature type="chain" id="PRO_5045602702" description="Imelysin-like domain-containing protein" evidence="3">
    <location>
        <begin position="24"/>
        <end position="370"/>
    </location>
</feature>
<dbReference type="EMBL" id="JALAYX010000001">
    <property type="protein sequence ID" value="MCJ8237023.1"/>
    <property type="molecule type" value="Genomic_DNA"/>
</dbReference>
<geneLocation type="plasmid" evidence="5">
    <name>unnamed</name>
</geneLocation>
<dbReference type="Proteomes" id="UP001522662">
    <property type="component" value="Unassembled WGS sequence"/>
</dbReference>
<organism evidence="5 6">
    <name type="scientific">Peteryoungia algae</name>
    <dbReference type="NCBI Taxonomy" id="2919917"/>
    <lineage>
        <taxon>Bacteria</taxon>
        <taxon>Pseudomonadati</taxon>
        <taxon>Pseudomonadota</taxon>
        <taxon>Alphaproteobacteria</taxon>
        <taxon>Hyphomicrobiales</taxon>
        <taxon>Rhizobiaceae</taxon>
        <taxon>Peteryoungia</taxon>
    </lineage>
</organism>
<evidence type="ECO:0000259" key="4">
    <source>
        <dbReference type="Pfam" id="PF09375"/>
    </source>
</evidence>
<comment type="subcellular location">
    <subcellularLocation>
        <location evidence="1">Cell envelope</location>
    </subcellularLocation>
</comment>
<dbReference type="RefSeq" id="WP_245134345.1">
    <property type="nucleotide sequence ID" value="NZ_CP128477.1"/>
</dbReference>